<evidence type="ECO:0000256" key="1">
    <source>
        <dbReference type="SAM" id="MobiDB-lite"/>
    </source>
</evidence>
<dbReference type="EMBL" id="CP036259">
    <property type="protein sequence ID" value="QDR83021.1"/>
    <property type="molecule type" value="Genomic_DNA"/>
</dbReference>
<gene>
    <name evidence="2" type="ORF">SPTER_44780</name>
</gene>
<organism evidence="2 3">
    <name type="scientific">Sporomusa termitida</name>
    <dbReference type="NCBI Taxonomy" id="2377"/>
    <lineage>
        <taxon>Bacteria</taxon>
        <taxon>Bacillati</taxon>
        <taxon>Bacillota</taxon>
        <taxon>Negativicutes</taxon>
        <taxon>Selenomonadales</taxon>
        <taxon>Sporomusaceae</taxon>
        <taxon>Sporomusa</taxon>
    </lineage>
</organism>
<dbReference type="Pfam" id="PF11155">
    <property type="entry name" value="DUF2935"/>
    <property type="match status" value="2"/>
</dbReference>
<dbReference type="KEGG" id="sted:SPTER_44780"/>
<keyword evidence="3" id="KW-1185">Reference proteome</keyword>
<feature type="compositionally biased region" description="Basic and acidic residues" evidence="1">
    <location>
        <begin position="363"/>
        <end position="375"/>
    </location>
</feature>
<dbReference type="Gene3D" id="1.20.1260.120">
    <property type="entry name" value="Protein of unknown function DUF2935"/>
    <property type="match status" value="1"/>
</dbReference>
<dbReference type="InterPro" id="IPR021328">
    <property type="entry name" value="CotB-like"/>
</dbReference>
<evidence type="ECO:0000313" key="2">
    <source>
        <dbReference type="EMBL" id="QDR83021.1"/>
    </source>
</evidence>
<dbReference type="SUPFAM" id="SSF158430">
    <property type="entry name" value="Bacillus cereus metalloprotein-like"/>
    <property type="match status" value="2"/>
</dbReference>
<feature type="compositionally biased region" description="Acidic residues" evidence="1">
    <location>
        <begin position="310"/>
        <end position="321"/>
    </location>
</feature>
<feature type="region of interest" description="Disordered" evidence="1">
    <location>
        <begin position="363"/>
        <end position="395"/>
    </location>
</feature>
<name>A0A517E092_9FIRM</name>
<sequence>MPRRSSGTGNVQPVPPLDLEEVKFWLHIMEDHALFIKTGLPFDKPDLIEEASSFEREFKALRGRAEKPQIEKKFAELITDTMASLKEFIKYKTLLLGLSLTNKLGSALPPLFFDHIIREAEYFMALLEKIRAGKKLAVVKALEADFWLRIMAEHTKFIGSRLDPSEISLIDVVRGYQAEFDDLTMQGWNYVSFFEHKSIDLPAFNRFLQDSRAATVRLRDFEQATYDMIITNRLLSAIPAVLADHVRRETDHFLLVLAMMEKGVIKIEKDCADVKYKNHTKFGILVDEEAACNIGESTEFVERDQVSEENPIDDIELDYTPETDREHSETDADSSEGKVGRADDLSSETKAKYQIKTEILSDKGVAEQTKTEKNSKKGKYKWGENWPRQLGKLKI</sequence>
<dbReference type="AlphaFoldDB" id="A0A517E092"/>
<feature type="region of interest" description="Disordered" evidence="1">
    <location>
        <begin position="302"/>
        <end position="348"/>
    </location>
</feature>
<feature type="compositionally biased region" description="Basic and acidic residues" evidence="1">
    <location>
        <begin position="322"/>
        <end position="348"/>
    </location>
</feature>
<reference evidence="2 3" key="1">
    <citation type="submission" date="2019-02" db="EMBL/GenBank/DDBJ databases">
        <title>Closed genome of Sporomusa termitida DSM 4440.</title>
        <authorList>
            <person name="Poehlein A."/>
            <person name="Daniel R."/>
        </authorList>
    </citation>
    <scope>NUCLEOTIDE SEQUENCE [LARGE SCALE GENOMIC DNA]</scope>
    <source>
        <strain evidence="2 3">DSM 4440</strain>
    </source>
</reference>
<protein>
    <recommendedName>
        <fullName evidence="4">DUF2935 domain-containing protein</fullName>
    </recommendedName>
</protein>
<dbReference type="RefSeq" id="WP_144352342.1">
    <property type="nucleotide sequence ID" value="NZ_CP036259.1"/>
</dbReference>
<evidence type="ECO:0000313" key="3">
    <source>
        <dbReference type="Proteomes" id="UP000320776"/>
    </source>
</evidence>
<dbReference type="Proteomes" id="UP000320776">
    <property type="component" value="Chromosome"/>
</dbReference>
<accession>A0A517E092</accession>
<evidence type="ECO:0008006" key="4">
    <source>
        <dbReference type="Google" id="ProtNLM"/>
    </source>
</evidence>
<proteinExistence type="predicted"/>
<dbReference type="OrthoDB" id="1633927at2"/>